<feature type="region of interest" description="Disordered" evidence="1">
    <location>
        <begin position="77"/>
        <end position="111"/>
    </location>
</feature>
<evidence type="ECO:0008006" key="4">
    <source>
        <dbReference type="Google" id="ProtNLM"/>
    </source>
</evidence>
<gene>
    <name evidence="2" type="ORF">Taro_034446</name>
</gene>
<dbReference type="Proteomes" id="UP000652761">
    <property type="component" value="Unassembled WGS sequence"/>
</dbReference>
<dbReference type="OrthoDB" id="687843at2759"/>
<dbReference type="PANTHER" id="PTHR34657:SF4">
    <property type="entry name" value="EMBRYO SAC DEVELOPMENT ARREST 6"/>
    <property type="match status" value="1"/>
</dbReference>
<dbReference type="AlphaFoldDB" id="A0A843VRD7"/>
<organism evidence="2 3">
    <name type="scientific">Colocasia esculenta</name>
    <name type="common">Wild taro</name>
    <name type="synonym">Arum esculentum</name>
    <dbReference type="NCBI Taxonomy" id="4460"/>
    <lineage>
        <taxon>Eukaryota</taxon>
        <taxon>Viridiplantae</taxon>
        <taxon>Streptophyta</taxon>
        <taxon>Embryophyta</taxon>
        <taxon>Tracheophyta</taxon>
        <taxon>Spermatophyta</taxon>
        <taxon>Magnoliopsida</taxon>
        <taxon>Liliopsida</taxon>
        <taxon>Araceae</taxon>
        <taxon>Aroideae</taxon>
        <taxon>Colocasieae</taxon>
        <taxon>Colocasia</taxon>
    </lineage>
</organism>
<keyword evidence="3" id="KW-1185">Reference proteome</keyword>
<sequence length="142" mass="15439">MASQISNSDRHKLAQLGASKKRKDRDRLDADAALPHSPKAEPAPLPAQAQPAFAGGNRLLAGYLAHEFLTKGTLFGKRWGHPAARPSPPARPHPEAKEPIQQEQQPGKSPMAYAEVAQLLKTEEAHLPGVVNPTQLARWLQL</sequence>
<name>A0A843VRD7_COLES</name>
<evidence type="ECO:0000313" key="2">
    <source>
        <dbReference type="EMBL" id="MQM01693.1"/>
    </source>
</evidence>
<feature type="compositionally biased region" description="Low complexity" evidence="1">
    <location>
        <begin position="40"/>
        <end position="50"/>
    </location>
</feature>
<accession>A0A843VRD7</accession>
<evidence type="ECO:0000256" key="1">
    <source>
        <dbReference type="SAM" id="MobiDB-lite"/>
    </source>
</evidence>
<evidence type="ECO:0000313" key="3">
    <source>
        <dbReference type="Proteomes" id="UP000652761"/>
    </source>
</evidence>
<reference evidence="2" key="1">
    <citation type="submission" date="2017-07" db="EMBL/GenBank/DDBJ databases">
        <title>Taro Niue Genome Assembly and Annotation.</title>
        <authorList>
            <person name="Atibalentja N."/>
            <person name="Keating K."/>
            <person name="Fields C.J."/>
        </authorList>
    </citation>
    <scope>NUCLEOTIDE SEQUENCE</scope>
    <source>
        <strain evidence="2">Niue_2</strain>
        <tissue evidence="2">Leaf</tissue>
    </source>
</reference>
<proteinExistence type="predicted"/>
<feature type="region of interest" description="Disordered" evidence="1">
    <location>
        <begin position="1"/>
        <end position="50"/>
    </location>
</feature>
<comment type="caution">
    <text evidence="2">The sequence shown here is derived from an EMBL/GenBank/DDBJ whole genome shotgun (WGS) entry which is preliminary data.</text>
</comment>
<protein>
    <recommendedName>
        <fullName evidence="4">Embryo sac development arrest 6</fullName>
    </recommendedName>
</protein>
<dbReference type="EMBL" id="NMUH01002718">
    <property type="protein sequence ID" value="MQM01693.1"/>
    <property type="molecule type" value="Genomic_DNA"/>
</dbReference>
<dbReference type="PANTHER" id="PTHR34657">
    <property type="entry name" value="EMBRYO SAC DEVELOPMENT ARREST 6"/>
    <property type="match status" value="1"/>
</dbReference>